<organism evidence="1 2">
    <name type="scientific">Roseomonas haemaphysalidis</name>
    <dbReference type="NCBI Taxonomy" id="2768162"/>
    <lineage>
        <taxon>Bacteria</taxon>
        <taxon>Pseudomonadati</taxon>
        <taxon>Pseudomonadota</taxon>
        <taxon>Alphaproteobacteria</taxon>
        <taxon>Acetobacterales</taxon>
        <taxon>Roseomonadaceae</taxon>
        <taxon>Roseomonas</taxon>
    </lineage>
</organism>
<reference evidence="1 2" key="1">
    <citation type="submission" date="2020-09" db="EMBL/GenBank/DDBJ databases">
        <title>Roseomonas.</title>
        <authorList>
            <person name="Zhu W."/>
        </authorList>
    </citation>
    <scope>NUCLEOTIDE SEQUENCE [LARGE SCALE GENOMIC DNA]</scope>
    <source>
        <strain evidence="1 2">573</strain>
    </source>
</reference>
<dbReference type="EMBL" id="JACTNG010000014">
    <property type="protein sequence ID" value="MBO1081366.1"/>
    <property type="molecule type" value="Genomic_DNA"/>
</dbReference>
<gene>
    <name evidence="1" type="ORF">IAI61_20230</name>
</gene>
<accession>A0ABS3KYF8</accession>
<evidence type="ECO:0000313" key="1">
    <source>
        <dbReference type="EMBL" id="MBO1081366.1"/>
    </source>
</evidence>
<comment type="caution">
    <text evidence="1">The sequence shown here is derived from an EMBL/GenBank/DDBJ whole genome shotgun (WGS) entry which is preliminary data.</text>
</comment>
<dbReference type="Proteomes" id="UP001518989">
    <property type="component" value="Unassembled WGS sequence"/>
</dbReference>
<dbReference type="RefSeq" id="WP_207419542.1">
    <property type="nucleotide sequence ID" value="NZ_CP061177.1"/>
</dbReference>
<proteinExistence type="predicted"/>
<name>A0ABS3KYF8_9PROT</name>
<keyword evidence="2" id="KW-1185">Reference proteome</keyword>
<sequence length="49" mass="5404">MTCRAGLSCQMWRMRDAAAVEVTFAARLLPDWAAIRQGTGALLDGLRRP</sequence>
<protein>
    <submittedName>
        <fullName evidence="1">Uncharacterized protein</fullName>
    </submittedName>
</protein>
<evidence type="ECO:0000313" key="2">
    <source>
        <dbReference type="Proteomes" id="UP001518989"/>
    </source>
</evidence>